<evidence type="ECO:0000313" key="3">
    <source>
        <dbReference type="Proteomes" id="UP000604046"/>
    </source>
</evidence>
<dbReference type="OrthoDB" id="435155at2759"/>
<name>A0A812N0I4_9DINO</name>
<proteinExistence type="predicted"/>
<evidence type="ECO:0000256" key="1">
    <source>
        <dbReference type="ARBA" id="ARBA00001962"/>
    </source>
</evidence>
<evidence type="ECO:0000313" key="2">
    <source>
        <dbReference type="EMBL" id="CAE7281053.1"/>
    </source>
</evidence>
<organism evidence="2 3">
    <name type="scientific">Symbiodinium natans</name>
    <dbReference type="NCBI Taxonomy" id="878477"/>
    <lineage>
        <taxon>Eukaryota</taxon>
        <taxon>Sar</taxon>
        <taxon>Alveolata</taxon>
        <taxon>Dinophyceae</taxon>
        <taxon>Suessiales</taxon>
        <taxon>Symbiodiniaceae</taxon>
        <taxon>Symbiodinium</taxon>
    </lineage>
</organism>
<comment type="cofactor">
    <cofactor evidence="1">
        <name>Fe cation</name>
        <dbReference type="ChEBI" id="CHEBI:24875"/>
    </cofactor>
</comment>
<dbReference type="Gene3D" id="2.60.120.620">
    <property type="entry name" value="q2cbj1_9rhob like domain"/>
    <property type="match status" value="1"/>
</dbReference>
<protein>
    <submittedName>
        <fullName evidence="2">Rab35 protein</fullName>
    </submittedName>
</protein>
<dbReference type="Pfam" id="PF05721">
    <property type="entry name" value="PhyH"/>
    <property type="match status" value="1"/>
</dbReference>
<sequence length="455" mass="49768">MEMDCDCRDEGPFVMELRDRQVVRLVNSSTLQPSPLIFRAYQASPQQLVNMKADPALEAFHLEILDGVPAVGCLKWAPQPQTCLRILPNRSVDRKGGRGPWATFAIAARDAAGIALRSLGHGTEQPAYLAANTDNGFVATTSLQDPSSRWLFQPEHVASPFDSFDLTEHEYDTFARDGFVIVKGAVPNERVEDALRCINNLLGKGPAAWVVDPDAPTAPGEAPTHKLPPLGHPSIMELVSHTCLGAAVQRLLRGLPVQPGAGQLAVRFPVTDRLESFGDGVLTDAAYRVVHRDDSTQQFHIDGMGKESPLPFSLLCKIGLSDQTSQHCGNFTIFPGSHRNPDVIRWFFAHLSGNEGTAPKPPRPEVGEPLQVRLAPGDAVLVHPYLCHRVGTNTSPNVRYSVIFRFRTRDIAEHAADQEALVQNPMLDFPWFSRGGNACAEDAEAQKAKQQKTSS</sequence>
<dbReference type="EMBL" id="CAJNDS010001802">
    <property type="protein sequence ID" value="CAE7281053.1"/>
    <property type="molecule type" value="Genomic_DNA"/>
</dbReference>
<gene>
    <name evidence="2" type="primary">Rab35</name>
    <name evidence="2" type="ORF">SNAT2548_LOCUS14901</name>
</gene>
<keyword evidence="3" id="KW-1185">Reference proteome</keyword>
<dbReference type="SUPFAM" id="SSF51197">
    <property type="entry name" value="Clavaminate synthase-like"/>
    <property type="match status" value="1"/>
</dbReference>
<dbReference type="InterPro" id="IPR008775">
    <property type="entry name" value="Phytyl_CoA_dOase-like"/>
</dbReference>
<dbReference type="PANTHER" id="PTHR20883">
    <property type="entry name" value="PHYTANOYL-COA DIOXYGENASE DOMAIN CONTAINING 1"/>
    <property type="match status" value="1"/>
</dbReference>
<accession>A0A812N0I4</accession>
<comment type="caution">
    <text evidence="2">The sequence shown here is derived from an EMBL/GenBank/DDBJ whole genome shotgun (WGS) entry which is preliminary data.</text>
</comment>
<reference evidence="2" key="1">
    <citation type="submission" date="2021-02" db="EMBL/GenBank/DDBJ databases">
        <authorList>
            <person name="Dougan E. K."/>
            <person name="Rhodes N."/>
            <person name="Thang M."/>
            <person name="Chan C."/>
        </authorList>
    </citation>
    <scope>NUCLEOTIDE SEQUENCE</scope>
</reference>
<dbReference type="PANTHER" id="PTHR20883:SF51">
    <property type="entry name" value="PHYTANOYL-COA HYDROXYLASE"/>
    <property type="match status" value="1"/>
</dbReference>
<dbReference type="Proteomes" id="UP000604046">
    <property type="component" value="Unassembled WGS sequence"/>
</dbReference>
<dbReference type="AlphaFoldDB" id="A0A812N0I4"/>